<dbReference type="EMBL" id="GBEZ01013650">
    <property type="protein sequence ID" value="JAC72355.1"/>
    <property type="molecule type" value="Transcribed_RNA"/>
</dbReference>
<sequence length="78" mass="8073">MSPMTIMGTSTASKTSAQPAWLSHEHVCGFALAVTSASYGEQQQTVTLVPTQASQFASSLPREASQVAVLSSTGMLPS</sequence>
<gene>
    <name evidence="1" type="ORF">TSPGSL018_31536</name>
</gene>
<proteinExistence type="predicted"/>
<name>A0A061RNT8_9CHLO</name>
<dbReference type="AlphaFoldDB" id="A0A061RNT8"/>
<protein>
    <submittedName>
        <fullName evidence="1">Uncharacterized protein</fullName>
    </submittedName>
</protein>
<evidence type="ECO:0000313" key="1">
    <source>
        <dbReference type="EMBL" id="JAC72355.1"/>
    </source>
</evidence>
<organism evidence="1">
    <name type="scientific">Tetraselmis sp. GSL018</name>
    <dbReference type="NCBI Taxonomy" id="582737"/>
    <lineage>
        <taxon>Eukaryota</taxon>
        <taxon>Viridiplantae</taxon>
        <taxon>Chlorophyta</taxon>
        <taxon>core chlorophytes</taxon>
        <taxon>Chlorodendrophyceae</taxon>
        <taxon>Chlorodendrales</taxon>
        <taxon>Chlorodendraceae</taxon>
        <taxon>Tetraselmis</taxon>
    </lineage>
</organism>
<accession>A0A061RNT8</accession>
<reference evidence="1" key="1">
    <citation type="submission" date="2014-05" db="EMBL/GenBank/DDBJ databases">
        <title>The transcriptome of the halophilic microalga Tetraselmis sp. GSL018 isolated from the Great Salt Lake, Utah.</title>
        <authorList>
            <person name="Jinkerson R.E."/>
            <person name="D'Adamo S."/>
            <person name="Posewitz M.C."/>
        </authorList>
    </citation>
    <scope>NUCLEOTIDE SEQUENCE</scope>
    <source>
        <strain evidence="1">GSL018</strain>
    </source>
</reference>